<dbReference type="GO" id="GO:0016717">
    <property type="term" value="F:oxidoreductase activity, acting on paired donors, with oxidation of a pair of donors resulting in the reduction of molecular oxygen to two molecules of water"/>
    <property type="evidence" value="ECO:0007669"/>
    <property type="project" value="InterPro"/>
</dbReference>
<keyword evidence="5" id="KW-0276">Fatty acid metabolism</keyword>
<keyword evidence="6 12" id="KW-1133">Transmembrane helix</keyword>
<evidence type="ECO:0000256" key="4">
    <source>
        <dbReference type="ARBA" id="ARBA00022692"/>
    </source>
</evidence>
<dbReference type="AlphaFoldDB" id="A0A8E6F0M8"/>
<keyword evidence="8" id="KW-0408">Iron</keyword>
<feature type="transmembrane region" description="Helical" evidence="12">
    <location>
        <begin position="22"/>
        <end position="50"/>
    </location>
</feature>
<keyword evidence="3" id="KW-0444">Lipid biosynthesis</keyword>
<gene>
    <name evidence="14" type="ORF">KIH39_21035</name>
</gene>
<dbReference type="GO" id="GO:0006633">
    <property type="term" value="P:fatty acid biosynthetic process"/>
    <property type="evidence" value="ECO:0007669"/>
    <property type="project" value="UniProtKB-KW"/>
</dbReference>
<keyword evidence="4 12" id="KW-0812">Transmembrane</keyword>
<dbReference type="InterPro" id="IPR005804">
    <property type="entry name" value="FA_desaturase_dom"/>
</dbReference>
<comment type="similarity">
    <text evidence="2">Belongs to the fatty acid desaturase type 2 family.</text>
</comment>
<keyword evidence="7" id="KW-0560">Oxidoreductase</keyword>
<keyword evidence="9" id="KW-0443">Lipid metabolism</keyword>
<evidence type="ECO:0000256" key="1">
    <source>
        <dbReference type="ARBA" id="ARBA00004141"/>
    </source>
</evidence>
<dbReference type="Pfam" id="PF00487">
    <property type="entry name" value="FA_desaturase"/>
    <property type="match status" value="1"/>
</dbReference>
<evidence type="ECO:0000256" key="2">
    <source>
        <dbReference type="ARBA" id="ARBA00008749"/>
    </source>
</evidence>
<evidence type="ECO:0000313" key="14">
    <source>
        <dbReference type="EMBL" id="QVL34973.1"/>
    </source>
</evidence>
<evidence type="ECO:0000256" key="6">
    <source>
        <dbReference type="ARBA" id="ARBA00022989"/>
    </source>
</evidence>
<sequence length="284" mass="32694">MAVQSTLPSGFFARNINKVPFILLHLAVVAVFFVPVTWDVVALCVGLYVLRMFGITAGYHRYFSHRAYKTNRFVGFMMGWIGASALQKGPLWWAANHRDHHKYSDQENDPHSPIRHGLWWSHVGWVLDSNEDNVDLHGVKDFLKYPEILLLEKFHYIPAFLLGVACYLYGYFTSGSGWSAFVWGFVISTVVLYHGTFLVNSLCHVWGSRRFATTDQSRNNALVAIVTLGEGWHNNHHHYMSSANQGFYWWEIDISYYTLKVMNVFGLVWDLRKPPAKKMIPTTN</sequence>
<proteinExistence type="inferred from homology"/>
<evidence type="ECO:0000313" key="15">
    <source>
        <dbReference type="Proteomes" id="UP000676194"/>
    </source>
</evidence>
<feature type="domain" description="Fatty acid desaturase" evidence="13">
    <location>
        <begin position="38"/>
        <end position="246"/>
    </location>
</feature>
<evidence type="ECO:0000256" key="11">
    <source>
        <dbReference type="ARBA" id="ARBA00023160"/>
    </source>
</evidence>
<evidence type="ECO:0000256" key="8">
    <source>
        <dbReference type="ARBA" id="ARBA00023004"/>
    </source>
</evidence>
<name>A0A8E6F0M8_9BACT</name>
<dbReference type="PRINTS" id="PR00075">
    <property type="entry name" value="FACDDSATRASE"/>
</dbReference>
<evidence type="ECO:0000256" key="7">
    <source>
        <dbReference type="ARBA" id="ARBA00023002"/>
    </source>
</evidence>
<dbReference type="PANTHER" id="PTHR11351:SF31">
    <property type="entry name" value="DESATURASE 1, ISOFORM A-RELATED"/>
    <property type="match status" value="1"/>
</dbReference>
<accession>A0A8E6F0M8</accession>
<dbReference type="EMBL" id="CP074694">
    <property type="protein sequence ID" value="QVL34973.1"/>
    <property type="molecule type" value="Genomic_DNA"/>
</dbReference>
<keyword evidence="15" id="KW-1185">Reference proteome</keyword>
<dbReference type="CDD" id="cd03505">
    <property type="entry name" value="Delta9-FADS-like"/>
    <property type="match status" value="1"/>
</dbReference>
<organism evidence="14 15">
    <name type="scientific">Telmatocola sphagniphila</name>
    <dbReference type="NCBI Taxonomy" id="1123043"/>
    <lineage>
        <taxon>Bacteria</taxon>
        <taxon>Pseudomonadati</taxon>
        <taxon>Planctomycetota</taxon>
        <taxon>Planctomycetia</taxon>
        <taxon>Gemmatales</taxon>
        <taxon>Gemmataceae</taxon>
    </lineage>
</organism>
<feature type="transmembrane region" description="Helical" evidence="12">
    <location>
        <begin position="154"/>
        <end position="172"/>
    </location>
</feature>
<keyword evidence="10 12" id="KW-0472">Membrane</keyword>
<evidence type="ECO:0000256" key="5">
    <source>
        <dbReference type="ARBA" id="ARBA00022832"/>
    </source>
</evidence>
<feature type="transmembrane region" description="Helical" evidence="12">
    <location>
        <begin position="178"/>
        <end position="200"/>
    </location>
</feature>
<keyword evidence="11" id="KW-0275">Fatty acid biosynthesis</keyword>
<protein>
    <submittedName>
        <fullName evidence="14">Acyl-CoA desaturase</fullName>
    </submittedName>
</protein>
<dbReference type="InterPro" id="IPR015876">
    <property type="entry name" value="Acyl-CoA_DS"/>
</dbReference>
<evidence type="ECO:0000256" key="3">
    <source>
        <dbReference type="ARBA" id="ARBA00022516"/>
    </source>
</evidence>
<comment type="subcellular location">
    <subcellularLocation>
        <location evidence="1">Membrane</location>
        <topology evidence="1">Multi-pass membrane protein</topology>
    </subcellularLocation>
</comment>
<dbReference type="Proteomes" id="UP000676194">
    <property type="component" value="Chromosome"/>
</dbReference>
<evidence type="ECO:0000256" key="10">
    <source>
        <dbReference type="ARBA" id="ARBA00023136"/>
    </source>
</evidence>
<evidence type="ECO:0000256" key="9">
    <source>
        <dbReference type="ARBA" id="ARBA00023098"/>
    </source>
</evidence>
<dbReference type="GO" id="GO:0016020">
    <property type="term" value="C:membrane"/>
    <property type="evidence" value="ECO:0007669"/>
    <property type="project" value="UniProtKB-SubCell"/>
</dbReference>
<reference evidence="14" key="1">
    <citation type="submission" date="2021-05" db="EMBL/GenBank/DDBJ databases">
        <title>Complete genome sequence of the cellulolytic planctomycete Telmatocola sphagniphila SP2T and characterization of the first cellulase from planctomycetes.</title>
        <authorList>
            <person name="Rakitin A.L."/>
            <person name="Beletsky A.V."/>
            <person name="Naumoff D.G."/>
            <person name="Kulichevskaya I.S."/>
            <person name="Mardanov A.V."/>
            <person name="Ravin N.V."/>
            <person name="Dedysh S.N."/>
        </authorList>
    </citation>
    <scope>NUCLEOTIDE SEQUENCE</scope>
    <source>
        <strain evidence="14">SP2T</strain>
    </source>
</reference>
<evidence type="ECO:0000256" key="12">
    <source>
        <dbReference type="SAM" id="Phobius"/>
    </source>
</evidence>
<dbReference type="PANTHER" id="PTHR11351">
    <property type="entry name" value="ACYL-COA DESATURASE"/>
    <property type="match status" value="1"/>
</dbReference>
<evidence type="ECO:0000259" key="13">
    <source>
        <dbReference type="Pfam" id="PF00487"/>
    </source>
</evidence>
<dbReference type="KEGG" id="tsph:KIH39_21035"/>